<dbReference type="Proteomes" id="UP000308600">
    <property type="component" value="Unassembled WGS sequence"/>
</dbReference>
<feature type="non-terminal residue" evidence="1">
    <location>
        <position position="1"/>
    </location>
</feature>
<evidence type="ECO:0000313" key="2">
    <source>
        <dbReference type="Proteomes" id="UP000308600"/>
    </source>
</evidence>
<dbReference type="EMBL" id="ML208685">
    <property type="protein sequence ID" value="TFK61198.1"/>
    <property type="molecule type" value="Genomic_DNA"/>
</dbReference>
<proteinExistence type="predicted"/>
<gene>
    <name evidence="1" type="ORF">BDN72DRAFT_721394</name>
</gene>
<protein>
    <submittedName>
        <fullName evidence="1">Uncharacterized protein</fullName>
    </submittedName>
</protein>
<feature type="non-terminal residue" evidence="1">
    <location>
        <position position="217"/>
    </location>
</feature>
<organism evidence="1 2">
    <name type="scientific">Pluteus cervinus</name>
    <dbReference type="NCBI Taxonomy" id="181527"/>
    <lineage>
        <taxon>Eukaryota</taxon>
        <taxon>Fungi</taxon>
        <taxon>Dikarya</taxon>
        <taxon>Basidiomycota</taxon>
        <taxon>Agaricomycotina</taxon>
        <taxon>Agaricomycetes</taxon>
        <taxon>Agaricomycetidae</taxon>
        <taxon>Agaricales</taxon>
        <taxon>Pluteineae</taxon>
        <taxon>Pluteaceae</taxon>
        <taxon>Pluteus</taxon>
    </lineage>
</organism>
<keyword evidence="2" id="KW-1185">Reference proteome</keyword>
<sequence>RQYALSYALHPFFTFSQISIFREMQKKLDIVISGSVAIQFFEAVRYDDCDLDLYVHVGNATRLKSWLKSIHYTECEPLRRRRGGPPFYPCYIDEAIIIVDTFTKDGKSIQVISTRNTVIEAILDFSLTCAMNIITHDEAISFYPYATFEQRECLLLDNRFLSTRNAVVEKYRRRGWTVIETLDPSVSSNPRSDFYCPSTNARTRFVGDKWCWRIALD</sequence>
<accession>A0ACD3A683</accession>
<evidence type="ECO:0000313" key="1">
    <source>
        <dbReference type="EMBL" id="TFK61198.1"/>
    </source>
</evidence>
<reference evidence="1 2" key="1">
    <citation type="journal article" date="2019" name="Nat. Ecol. Evol.">
        <title>Megaphylogeny resolves global patterns of mushroom evolution.</title>
        <authorList>
            <person name="Varga T."/>
            <person name="Krizsan K."/>
            <person name="Foldi C."/>
            <person name="Dima B."/>
            <person name="Sanchez-Garcia M."/>
            <person name="Sanchez-Ramirez S."/>
            <person name="Szollosi G.J."/>
            <person name="Szarkandi J.G."/>
            <person name="Papp V."/>
            <person name="Albert L."/>
            <person name="Andreopoulos W."/>
            <person name="Angelini C."/>
            <person name="Antonin V."/>
            <person name="Barry K.W."/>
            <person name="Bougher N.L."/>
            <person name="Buchanan P."/>
            <person name="Buyck B."/>
            <person name="Bense V."/>
            <person name="Catcheside P."/>
            <person name="Chovatia M."/>
            <person name="Cooper J."/>
            <person name="Damon W."/>
            <person name="Desjardin D."/>
            <person name="Finy P."/>
            <person name="Geml J."/>
            <person name="Haridas S."/>
            <person name="Hughes K."/>
            <person name="Justo A."/>
            <person name="Karasinski D."/>
            <person name="Kautmanova I."/>
            <person name="Kiss B."/>
            <person name="Kocsube S."/>
            <person name="Kotiranta H."/>
            <person name="LaButti K.M."/>
            <person name="Lechner B.E."/>
            <person name="Liimatainen K."/>
            <person name="Lipzen A."/>
            <person name="Lukacs Z."/>
            <person name="Mihaltcheva S."/>
            <person name="Morgado L.N."/>
            <person name="Niskanen T."/>
            <person name="Noordeloos M.E."/>
            <person name="Ohm R.A."/>
            <person name="Ortiz-Santana B."/>
            <person name="Ovrebo C."/>
            <person name="Racz N."/>
            <person name="Riley R."/>
            <person name="Savchenko A."/>
            <person name="Shiryaev A."/>
            <person name="Soop K."/>
            <person name="Spirin V."/>
            <person name="Szebenyi C."/>
            <person name="Tomsovsky M."/>
            <person name="Tulloss R.E."/>
            <person name="Uehling J."/>
            <person name="Grigoriev I.V."/>
            <person name="Vagvolgyi C."/>
            <person name="Papp T."/>
            <person name="Martin F.M."/>
            <person name="Miettinen O."/>
            <person name="Hibbett D.S."/>
            <person name="Nagy L.G."/>
        </authorList>
    </citation>
    <scope>NUCLEOTIDE SEQUENCE [LARGE SCALE GENOMIC DNA]</scope>
    <source>
        <strain evidence="1 2">NL-1719</strain>
    </source>
</reference>
<name>A0ACD3A683_9AGAR</name>